<dbReference type="EMBL" id="FPIW01000091">
    <property type="protein sequence ID" value="SFW73186.1"/>
    <property type="molecule type" value="Genomic_DNA"/>
</dbReference>
<reference evidence="2" key="1">
    <citation type="submission" date="2016-11" db="EMBL/GenBank/DDBJ databases">
        <authorList>
            <person name="Jaros S."/>
            <person name="Januszkiewicz K."/>
            <person name="Wedrychowicz H."/>
        </authorList>
    </citation>
    <scope>NUCLEOTIDE SEQUENCE [LARGE SCALE GENOMIC DNA]</scope>
    <source>
        <strain evidence="2">DSM 7057</strain>
    </source>
</reference>
<protein>
    <submittedName>
        <fullName evidence="1">Uncharacterized protein</fullName>
    </submittedName>
</protein>
<accession>A0AA94L3H5</accession>
<proteinExistence type="predicted"/>
<organism evidence="1 2">
    <name type="scientific">Desulfovibrio desulfuricans</name>
    <dbReference type="NCBI Taxonomy" id="876"/>
    <lineage>
        <taxon>Bacteria</taxon>
        <taxon>Pseudomonadati</taxon>
        <taxon>Thermodesulfobacteriota</taxon>
        <taxon>Desulfovibrionia</taxon>
        <taxon>Desulfovibrionales</taxon>
        <taxon>Desulfovibrionaceae</taxon>
        <taxon>Desulfovibrio</taxon>
    </lineage>
</organism>
<evidence type="ECO:0000313" key="1">
    <source>
        <dbReference type="EMBL" id="SFW73186.1"/>
    </source>
</evidence>
<dbReference type="AlphaFoldDB" id="A0AA94L3H5"/>
<sequence length="55" mass="6109">MAYNGDSAPVSDVTHRFSQDNLHICLNDQFGPHQADAVIDLLRINHMNCKPMLSG</sequence>
<gene>
    <name evidence="1" type="ORF">SAMN02910291_02798</name>
</gene>
<dbReference type="Proteomes" id="UP000182680">
    <property type="component" value="Unassembled WGS sequence"/>
</dbReference>
<evidence type="ECO:0000313" key="2">
    <source>
        <dbReference type="Proteomes" id="UP000182680"/>
    </source>
</evidence>
<comment type="caution">
    <text evidence="1">The sequence shown here is derived from an EMBL/GenBank/DDBJ whole genome shotgun (WGS) entry which is preliminary data.</text>
</comment>
<name>A0AA94L3H5_DESDE</name>